<dbReference type="GO" id="GO:0003724">
    <property type="term" value="F:RNA helicase activity"/>
    <property type="evidence" value="ECO:0007669"/>
    <property type="project" value="UniProtKB-EC"/>
</dbReference>
<dbReference type="AlphaFoldDB" id="A0A510E6E7"/>
<keyword evidence="4 9" id="KW-0347">Helicase</keyword>
<dbReference type="EC" id="3.6.4.13" evidence="1"/>
<dbReference type="Proteomes" id="UP000322983">
    <property type="component" value="Chromosome"/>
</dbReference>
<dbReference type="InterPro" id="IPR027417">
    <property type="entry name" value="P-loop_NTPase"/>
</dbReference>
<dbReference type="PANTHER" id="PTHR47963">
    <property type="entry name" value="DEAD-BOX ATP-DEPENDENT RNA HELICASE 47, MITOCHONDRIAL"/>
    <property type="match status" value="1"/>
</dbReference>
<evidence type="ECO:0000256" key="3">
    <source>
        <dbReference type="ARBA" id="ARBA00022801"/>
    </source>
</evidence>
<dbReference type="InterPro" id="IPR050547">
    <property type="entry name" value="DEAD_box_RNA_helicases"/>
</dbReference>
<dbReference type="GO" id="GO:0003677">
    <property type="term" value="F:DNA binding"/>
    <property type="evidence" value="ECO:0007669"/>
    <property type="project" value="InterPro"/>
</dbReference>
<dbReference type="InterPro" id="IPR001650">
    <property type="entry name" value="Helicase_C-like"/>
</dbReference>
<dbReference type="STRING" id="1294262.GCA_001316085_02119"/>
<accession>A0A510DX49</accession>
<dbReference type="GO" id="GO:0005524">
    <property type="term" value="F:ATP binding"/>
    <property type="evidence" value="ECO:0007669"/>
    <property type="project" value="UniProtKB-KW"/>
</dbReference>
<keyword evidence="5" id="KW-0067">ATP-binding</keyword>
<gene>
    <name evidence="8" type="ORF">IC006_2140</name>
    <name evidence="9" type="ORF">IC007_2144</name>
</gene>
<proteinExistence type="predicted"/>
<sequence>MDWVEGFKDVLEKTLGFSMYPYQERVTQDVIDALNKSRFVVISMPTGSGKTVVELAIAYYLTTKGHRNVIALEPTRLLCDQMYHNFWSKVFDNVGVEYEGECTSFNQNKSVVVSTPFTSAKCSPKVDSLVVDEVHHAFGDPRYSDAIVEMNPKFLVGFTALLPNSRRYKLDTKVYSKFGSPVVLTYDFKTLAEIDPSFKPPKAIADLFDSEMDGLEDVAYEAMMMGKVKGNKDTVKFLETTLYSYGKRAFCDSLERLGNKVGEHPALQGLCNSEGMSHKARALKQVLSTYKVEDFSPVLIFTSRKATASEFETTLVSMGGRVKVLTGDASKEERKEIVDEAKRGDVDVIVSTIVGEEGVDIPEAKLLVMTDVPQSPLRFYQRLGRLIRKGEDGEGGIKYLVVTLTPKTPEYDNLDEAMRNLFNEGVDVSYIVEKKGGKGPVARVVDIIEKSDGEISFLEVTHGKDISLEEYMMRTGDKKTSDKNALFYEFLTSKSKVKEIGEFSDYLDRAIRGGDVFYYYDVEKTGEILSKALLGKYCSLCYGEVCSKVCDPWTQRIGTIKSFSLGKKELMRGLARMALKDKKDEVIATLSKSAEEEKTEIERMGKEFLLNVSESFNKTNNALTLTLAFTAHSDDITVYPKVKISYYDVESEDMRRIATVNCRAIGYHAGLLFYKTLETSKGGER</sequence>
<dbReference type="SMART" id="SM00487">
    <property type="entry name" value="DEXDc"/>
    <property type="match status" value="1"/>
</dbReference>
<reference evidence="11" key="1">
    <citation type="submission" date="2018-09" db="EMBL/GenBank/DDBJ databases">
        <title>Complete Genome Sequencing of Sulfolobus sp. JCM 16834.</title>
        <authorList>
            <person name="Kato S."/>
            <person name="Itoh T."/>
            <person name="Ohkuma M."/>
        </authorList>
    </citation>
    <scope>NUCLEOTIDE SEQUENCE [LARGE SCALE GENOMIC DNA]</scope>
    <source>
        <strain evidence="11">IC-007</strain>
    </source>
</reference>
<name>A0A510E6E7_9CREN</name>
<keyword evidence="2" id="KW-0547">Nucleotide-binding</keyword>
<organism evidence="9 11">
    <name type="scientific">Sulfuracidifex tepidarius</name>
    <dbReference type="NCBI Taxonomy" id="1294262"/>
    <lineage>
        <taxon>Archaea</taxon>
        <taxon>Thermoproteota</taxon>
        <taxon>Thermoprotei</taxon>
        <taxon>Sulfolobales</taxon>
        <taxon>Sulfolobaceae</taxon>
        <taxon>Sulfuracidifex</taxon>
    </lineage>
</organism>
<evidence type="ECO:0000256" key="5">
    <source>
        <dbReference type="ARBA" id="ARBA00022840"/>
    </source>
</evidence>
<evidence type="ECO:0000313" key="10">
    <source>
        <dbReference type="Proteomes" id="UP000322983"/>
    </source>
</evidence>
<dbReference type="PANTHER" id="PTHR47963:SF8">
    <property type="entry name" value="ATP-DEPENDENT RNA HELICASE DEAD"/>
    <property type="match status" value="1"/>
</dbReference>
<dbReference type="Proteomes" id="UP000325030">
    <property type="component" value="Chromosome"/>
</dbReference>
<dbReference type="EMBL" id="AP018929">
    <property type="protein sequence ID" value="BBG24806.1"/>
    <property type="molecule type" value="Genomic_DNA"/>
</dbReference>
<evidence type="ECO:0000256" key="1">
    <source>
        <dbReference type="ARBA" id="ARBA00012552"/>
    </source>
</evidence>
<protein>
    <recommendedName>
        <fullName evidence="1">RNA helicase</fullName>
        <ecNumber evidence="1">3.6.4.13</ecNumber>
    </recommendedName>
</protein>
<dbReference type="GO" id="GO:0140097">
    <property type="term" value="F:catalytic activity, acting on DNA"/>
    <property type="evidence" value="ECO:0007669"/>
    <property type="project" value="UniProtKB-ARBA"/>
</dbReference>
<feature type="domain" description="Helicase ATP-binding" evidence="6">
    <location>
        <begin position="31"/>
        <end position="180"/>
    </location>
</feature>
<evidence type="ECO:0000313" key="9">
    <source>
        <dbReference type="EMBL" id="BBG27590.1"/>
    </source>
</evidence>
<feature type="domain" description="Helicase C-terminal" evidence="7">
    <location>
        <begin position="282"/>
        <end position="437"/>
    </location>
</feature>
<dbReference type="PROSITE" id="PS51192">
    <property type="entry name" value="HELICASE_ATP_BIND_1"/>
    <property type="match status" value="1"/>
</dbReference>
<dbReference type="PROSITE" id="PS51194">
    <property type="entry name" value="HELICASE_CTER"/>
    <property type="match status" value="1"/>
</dbReference>
<evidence type="ECO:0000313" key="8">
    <source>
        <dbReference type="EMBL" id="BBG24806.1"/>
    </source>
</evidence>
<dbReference type="SMART" id="SM00490">
    <property type="entry name" value="HELICc"/>
    <property type="match status" value="1"/>
</dbReference>
<dbReference type="GeneID" id="41718472"/>
<dbReference type="EMBL" id="AP018930">
    <property type="protein sequence ID" value="BBG27590.1"/>
    <property type="molecule type" value="Genomic_DNA"/>
</dbReference>
<dbReference type="GO" id="GO:0003723">
    <property type="term" value="F:RNA binding"/>
    <property type="evidence" value="ECO:0007669"/>
    <property type="project" value="TreeGrafter"/>
</dbReference>
<dbReference type="RefSeq" id="WP_149528691.1">
    <property type="nucleotide sequence ID" value="NZ_AP018929.1"/>
</dbReference>
<dbReference type="InterPro" id="IPR014001">
    <property type="entry name" value="Helicase_ATP-bd"/>
</dbReference>
<evidence type="ECO:0000313" key="11">
    <source>
        <dbReference type="Proteomes" id="UP000325030"/>
    </source>
</evidence>
<dbReference type="Gene3D" id="3.40.50.300">
    <property type="entry name" value="P-loop containing nucleotide triphosphate hydrolases"/>
    <property type="match status" value="2"/>
</dbReference>
<dbReference type="GO" id="GO:0016787">
    <property type="term" value="F:hydrolase activity"/>
    <property type="evidence" value="ECO:0007669"/>
    <property type="project" value="UniProtKB-KW"/>
</dbReference>
<evidence type="ECO:0000259" key="6">
    <source>
        <dbReference type="PROSITE" id="PS51192"/>
    </source>
</evidence>
<reference evidence="9 10" key="2">
    <citation type="journal article" date="2020" name="Int. J. Syst. Evol. Microbiol.">
        <title>Sulfuracidifex tepidarius gen. nov., sp. nov. and transfer of Sulfolobus metallicus Huber and Stetter 1992 to the genus Sulfuracidifex as Sulfuracidifex metallicus comb. nov.</title>
        <authorList>
            <person name="Itoh T."/>
            <person name="Miura T."/>
            <person name="Sakai H.D."/>
            <person name="Kato S."/>
            <person name="Ohkuma M."/>
            <person name="Takashina T."/>
        </authorList>
    </citation>
    <scope>NUCLEOTIDE SEQUENCE</scope>
    <source>
        <strain evidence="8 10">IC-006</strain>
        <strain evidence="9">IC-007</strain>
    </source>
</reference>
<keyword evidence="3" id="KW-0378">Hydrolase</keyword>
<evidence type="ECO:0000256" key="4">
    <source>
        <dbReference type="ARBA" id="ARBA00022806"/>
    </source>
</evidence>
<accession>A0A510E6E7</accession>
<evidence type="ECO:0000256" key="2">
    <source>
        <dbReference type="ARBA" id="ARBA00022741"/>
    </source>
</evidence>
<dbReference type="InterPro" id="IPR006935">
    <property type="entry name" value="Helicase/UvrB_N"/>
</dbReference>
<dbReference type="Pfam" id="PF04851">
    <property type="entry name" value="ResIII"/>
    <property type="match status" value="1"/>
</dbReference>
<dbReference type="KEGG" id="step:IC006_2140"/>
<dbReference type="Pfam" id="PF00271">
    <property type="entry name" value="Helicase_C"/>
    <property type="match status" value="1"/>
</dbReference>
<evidence type="ECO:0000259" key="7">
    <source>
        <dbReference type="PROSITE" id="PS51194"/>
    </source>
</evidence>
<dbReference type="OrthoDB" id="11644at2157"/>
<keyword evidence="10" id="KW-1185">Reference proteome</keyword>
<dbReference type="SUPFAM" id="SSF52540">
    <property type="entry name" value="P-loop containing nucleoside triphosphate hydrolases"/>
    <property type="match status" value="1"/>
</dbReference>